<dbReference type="Gene3D" id="3.40.1410.10">
    <property type="entry name" value="Chorismate lyase-like"/>
    <property type="match status" value="1"/>
</dbReference>
<dbReference type="SUPFAM" id="SSF46785">
    <property type="entry name" value="Winged helix' DNA-binding domain"/>
    <property type="match status" value="1"/>
</dbReference>
<gene>
    <name evidence="5" type="ORF">Q8791_27225</name>
</gene>
<dbReference type="CDD" id="cd07377">
    <property type="entry name" value="WHTH_GntR"/>
    <property type="match status" value="1"/>
</dbReference>
<protein>
    <submittedName>
        <fullName evidence="5">GntR family transcriptional regulator</fullName>
    </submittedName>
</protein>
<dbReference type="RefSeq" id="WP_330094682.1">
    <property type="nucleotide sequence ID" value="NZ_JAUZMY010000037.1"/>
</dbReference>
<comment type="caution">
    <text evidence="5">The sequence shown here is derived from an EMBL/GenBank/DDBJ whole genome shotgun (WGS) entry which is preliminary data.</text>
</comment>
<dbReference type="InterPro" id="IPR000524">
    <property type="entry name" value="Tscrpt_reg_HTH_GntR"/>
</dbReference>
<dbReference type="Pfam" id="PF00392">
    <property type="entry name" value="GntR"/>
    <property type="match status" value="1"/>
</dbReference>
<reference evidence="5 6" key="1">
    <citation type="submission" date="2023-08" db="EMBL/GenBank/DDBJ databases">
        <authorList>
            <person name="Girao M."/>
            <person name="Carvalho M.F."/>
        </authorList>
    </citation>
    <scope>NUCLEOTIDE SEQUENCE [LARGE SCALE GENOMIC DNA]</scope>
    <source>
        <strain evidence="5 6">CT-R113</strain>
    </source>
</reference>
<dbReference type="InterPro" id="IPR050679">
    <property type="entry name" value="Bact_HTH_transcr_reg"/>
</dbReference>
<dbReference type="EMBL" id="JAUZMY010000037">
    <property type="protein sequence ID" value="MEE2040918.1"/>
    <property type="molecule type" value="Genomic_DNA"/>
</dbReference>
<dbReference type="PROSITE" id="PS50949">
    <property type="entry name" value="HTH_GNTR"/>
    <property type="match status" value="1"/>
</dbReference>
<keyword evidence="3" id="KW-0804">Transcription</keyword>
<dbReference type="SUPFAM" id="SSF64288">
    <property type="entry name" value="Chorismate lyase-like"/>
    <property type="match status" value="1"/>
</dbReference>
<dbReference type="InterPro" id="IPR011663">
    <property type="entry name" value="UTRA"/>
</dbReference>
<dbReference type="Pfam" id="PF07702">
    <property type="entry name" value="UTRA"/>
    <property type="match status" value="1"/>
</dbReference>
<feature type="domain" description="HTH gntR-type" evidence="4">
    <location>
        <begin position="9"/>
        <end position="77"/>
    </location>
</feature>
<accession>A0ABU7KFA2</accession>
<dbReference type="InterPro" id="IPR036390">
    <property type="entry name" value="WH_DNA-bd_sf"/>
</dbReference>
<dbReference type="Proteomes" id="UP001356095">
    <property type="component" value="Unassembled WGS sequence"/>
</dbReference>
<organism evidence="5 6">
    <name type="scientific">Nocardiopsis codii</name>
    <dbReference type="NCBI Taxonomy" id="3065942"/>
    <lineage>
        <taxon>Bacteria</taxon>
        <taxon>Bacillati</taxon>
        <taxon>Actinomycetota</taxon>
        <taxon>Actinomycetes</taxon>
        <taxon>Streptosporangiales</taxon>
        <taxon>Nocardiopsidaceae</taxon>
        <taxon>Nocardiopsis</taxon>
    </lineage>
</organism>
<evidence type="ECO:0000313" key="5">
    <source>
        <dbReference type="EMBL" id="MEE2040918.1"/>
    </source>
</evidence>
<dbReference type="Gene3D" id="1.10.10.10">
    <property type="entry name" value="Winged helix-like DNA-binding domain superfamily/Winged helix DNA-binding domain"/>
    <property type="match status" value="1"/>
</dbReference>
<dbReference type="PANTHER" id="PTHR44846:SF17">
    <property type="entry name" value="GNTR-FAMILY TRANSCRIPTIONAL REGULATOR"/>
    <property type="match status" value="1"/>
</dbReference>
<evidence type="ECO:0000256" key="1">
    <source>
        <dbReference type="ARBA" id="ARBA00023015"/>
    </source>
</evidence>
<keyword evidence="6" id="KW-1185">Reference proteome</keyword>
<evidence type="ECO:0000259" key="4">
    <source>
        <dbReference type="PROSITE" id="PS50949"/>
    </source>
</evidence>
<evidence type="ECO:0000313" key="6">
    <source>
        <dbReference type="Proteomes" id="UP001356095"/>
    </source>
</evidence>
<keyword evidence="1" id="KW-0805">Transcription regulation</keyword>
<sequence>MSDDLQRPAPPYMQIADHFRTLISTGTLRQGDRLPTIAQLTERYKVSPGTAAKAMRQLRGEALIDTRQQGSVVVGGMRAVPEPAERAQRGVTFDTGDETTMTEVGVVPMLPSVGAALGIDADGLNRTVVRREAITARDGSPYRLSVTWAHPEFTDAAPELLEPTPLNVIMLISERSDRTATAGRDYYEARTADEREAAALHIEVGTPVLAGTAVWRDDVGPIAYYEYVVPPRHAVSSDYSLLPSRI</sequence>
<name>A0ABU7KFA2_9ACTN</name>
<evidence type="ECO:0000256" key="2">
    <source>
        <dbReference type="ARBA" id="ARBA00023125"/>
    </source>
</evidence>
<proteinExistence type="predicted"/>
<dbReference type="SMART" id="SM00345">
    <property type="entry name" value="HTH_GNTR"/>
    <property type="match status" value="1"/>
</dbReference>
<evidence type="ECO:0000256" key="3">
    <source>
        <dbReference type="ARBA" id="ARBA00023163"/>
    </source>
</evidence>
<dbReference type="InterPro" id="IPR036388">
    <property type="entry name" value="WH-like_DNA-bd_sf"/>
</dbReference>
<keyword evidence="2" id="KW-0238">DNA-binding</keyword>
<dbReference type="InterPro" id="IPR028978">
    <property type="entry name" value="Chorismate_lyase_/UTRA_dom_sf"/>
</dbReference>
<dbReference type="PANTHER" id="PTHR44846">
    <property type="entry name" value="MANNOSYL-D-GLYCERATE TRANSPORT/METABOLISM SYSTEM REPRESSOR MNGR-RELATED"/>
    <property type="match status" value="1"/>
</dbReference>